<comment type="catalytic activity">
    <reaction evidence="1">
        <text>ATP + protein L-histidine = ADP + protein N-phospho-L-histidine.</text>
        <dbReference type="EC" id="2.7.13.3"/>
    </reaction>
</comment>
<keyword evidence="7 12" id="KW-0812">Transmembrane</keyword>
<dbReference type="STRING" id="1122206.SAMN02745753_00755"/>
<evidence type="ECO:0000256" key="5">
    <source>
        <dbReference type="ARBA" id="ARBA00022553"/>
    </source>
</evidence>
<dbReference type="PROSITE" id="PS50109">
    <property type="entry name" value="HIS_KIN"/>
    <property type="match status" value="1"/>
</dbReference>
<evidence type="ECO:0000256" key="11">
    <source>
        <dbReference type="PROSITE-ProRule" id="PRU00169"/>
    </source>
</evidence>
<keyword evidence="6" id="KW-0808">Transferase</keyword>
<dbReference type="InterPro" id="IPR036890">
    <property type="entry name" value="HATPase_C_sf"/>
</dbReference>
<reference evidence="19" key="1">
    <citation type="submission" date="2016-11" db="EMBL/GenBank/DDBJ databases">
        <authorList>
            <person name="Varghese N."/>
            <person name="Submissions S."/>
        </authorList>
    </citation>
    <scope>NUCLEOTIDE SEQUENCE [LARGE SCALE GENOMIC DNA]</scope>
    <source>
        <strain evidence="19">DSM 16579</strain>
    </source>
</reference>
<evidence type="ECO:0000259" key="13">
    <source>
        <dbReference type="PROSITE" id="PS50109"/>
    </source>
</evidence>
<keyword evidence="10 12" id="KW-0472">Membrane</keyword>
<keyword evidence="5 11" id="KW-0597">Phosphoprotein</keyword>
<dbReference type="PROSITE" id="PS50113">
    <property type="entry name" value="PAC"/>
    <property type="match status" value="1"/>
</dbReference>
<feature type="domain" description="Response regulatory" evidence="14">
    <location>
        <begin position="836"/>
        <end position="949"/>
    </location>
</feature>
<dbReference type="Pfam" id="PF08269">
    <property type="entry name" value="dCache_2"/>
    <property type="match status" value="1"/>
</dbReference>
<evidence type="ECO:0000256" key="9">
    <source>
        <dbReference type="ARBA" id="ARBA00022989"/>
    </source>
</evidence>
<sequence length="958" mass="107247">MFRMSAITLRLFVLLILLISSIFGAIYLFSVPLIKNNVFKLELNSNRQVLNVVYDLASSISFNSDTYINRTLSHHEQRLKSIVELTENYIESAVVNGRAKGRSEEEIWQDIFFSLRHFKFGFEGYVWITDYNAKILAHPSPLFNDSDLSLYTDVDGELVIPKLVDLALKENEGFYKYKWNRLNETQIIDKYSFVKNMAQWGFVIGAGVYIDDLEKEIAAQKEKAVKDIADVLKDINIANNGYLYVFDSNGNMLFHPNANINGINFKTQLNPVTGHPIYKDLMAMADTGEELYYKWDRPDDPGRYNYEKLSLTRHLSGFDWYISSSVYFDDLMFSSIQLSQRIVAIGVVGLFVGALLAFLFAKWITSPIRKLSLTAQKINKGDLMAKTGIKRNDELGVLAESFDYMVSCLRDNITTLNLRVAERTQGLSDSNQQLLGAVQRLELTQSELRAAEARQRLILNALPAQVAYLDSDLHFVFANREYLEIFNETKDSIVGKPISSVVNAEMYDAISPHIERALQGERVIYEYPLIDKGKPILTRRTVLPFYDDNKKVVGLLTLSIDITKERETENRLAEASKMKTVGQLSGGLAHDFNNLLTIILGNLLELQLEDTFPQKWNYHLVPAIRATRRGADLTRRLLAFSRRQPLSPSYIEPKSLIRDVVELISAPLPDNIVLITQVIDHCPAIYVDSALMEDALVNLMLNSADAMLKGGRLTLAVNKVNGATLSTHYSFDESISPGQYVLFTIQDSGTGFTPEALVKACEPFYTTKLSGAGSGLGLSMVFGFVKQSKGYMRVANNDDIGACVEILLPATDGINNSSLCILPTTKRLSKESKDALVLLIEDNQDVRAVVRQQLVGLGYAVIEASTADEAMNLLNMGLPSLVGVVSDAVMPGSATCYDVNVLIQKKYPKAFFILMTGYSDKLVNIEYNGIFLQKPFDSNALFNAIEANFINNSGHNND</sequence>
<dbReference type="InterPro" id="IPR013656">
    <property type="entry name" value="PAS_4"/>
</dbReference>
<name>A0A1M4VV65_9GAMM</name>
<dbReference type="Gene3D" id="3.30.565.10">
    <property type="entry name" value="Histidine kinase-like ATPase, C-terminal domain"/>
    <property type="match status" value="1"/>
</dbReference>
<dbReference type="PANTHER" id="PTHR43065">
    <property type="entry name" value="SENSOR HISTIDINE KINASE"/>
    <property type="match status" value="1"/>
</dbReference>
<dbReference type="OrthoDB" id="9772100at2"/>
<dbReference type="Pfam" id="PF00672">
    <property type="entry name" value="HAMP"/>
    <property type="match status" value="1"/>
</dbReference>
<dbReference type="SMART" id="SM00448">
    <property type="entry name" value="REC"/>
    <property type="match status" value="1"/>
</dbReference>
<dbReference type="EC" id="2.7.13.3" evidence="3"/>
<evidence type="ECO:0000256" key="10">
    <source>
        <dbReference type="ARBA" id="ARBA00023136"/>
    </source>
</evidence>
<evidence type="ECO:0000256" key="2">
    <source>
        <dbReference type="ARBA" id="ARBA00004651"/>
    </source>
</evidence>
<dbReference type="PANTHER" id="PTHR43065:SF42">
    <property type="entry name" value="TWO-COMPONENT SENSOR PPRA"/>
    <property type="match status" value="1"/>
</dbReference>
<dbReference type="InterPro" id="IPR035965">
    <property type="entry name" value="PAS-like_dom_sf"/>
</dbReference>
<dbReference type="Gene3D" id="3.40.50.2300">
    <property type="match status" value="1"/>
</dbReference>
<evidence type="ECO:0000259" key="16">
    <source>
        <dbReference type="PROSITE" id="PS50113"/>
    </source>
</evidence>
<dbReference type="CDD" id="cd00082">
    <property type="entry name" value="HisKA"/>
    <property type="match status" value="1"/>
</dbReference>
<keyword evidence="4" id="KW-1003">Cell membrane</keyword>
<feature type="domain" description="Histidine kinase" evidence="13">
    <location>
        <begin position="587"/>
        <end position="812"/>
    </location>
</feature>
<dbReference type="InterPro" id="IPR005467">
    <property type="entry name" value="His_kinase_dom"/>
</dbReference>
<dbReference type="InterPro" id="IPR001789">
    <property type="entry name" value="Sig_transdc_resp-reg_receiver"/>
</dbReference>
<keyword evidence="8" id="KW-0418">Kinase</keyword>
<keyword evidence="9 12" id="KW-1133">Transmembrane helix</keyword>
<dbReference type="PROSITE" id="PS50112">
    <property type="entry name" value="PAS"/>
    <property type="match status" value="1"/>
</dbReference>
<dbReference type="AlphaFoldDB" id="A0A1M4VV65"/>
<evidence type="ECO:0000256" key="12">
    <source>
        <dbReference type="SAM" id="Phobius"/>
    </source>
</evidence>
<organism evidence="18 19">
    <name type="scientific">Marinomonas polaris DSM 16579</name>
    <dbReference type="NCBI Taxonomy" id="1122206"/>
    <lineage>
        <taxon>Bacteria</taxon>
        <taxon>Pseudomonadati</taxon>
        <taxon>Pseudomonadota</taxon>
        <taxon>Gammaproteobacteria</taxon>
        <taxon>Oceanospirillales</taxon>
        <taxon>Oceanospirillaceae</taxon>
        <taxon>Marinomonas</taxon>
    </lineage>
</organism>
<evidence type="ECO:0000256" key="3">
    <source>
        <dbReference type="ARBA" id="ARBA00012438"/>
    </source>
</evidence>
<dbReference type="Pfam" id="PF08448">
    <property type="entry name" value="PAS_4"/>
    <property type="match status" value="1"/>
</dbReference>
<feature type="domain" description="PAC" evidence="16">
    <location>
        <begin position="518"/>
        <end position="574"/>
    </location>
</feature>
<dbReference type="InterPro" id="IPR033480">
    <property type="entry name" value="sCache_2"/>
</dbReference>
<dbReference type="SUPFAM" id="SSF158472">
    <property type="entry name" value="HAMP domain-like"/>
    <property type="match status" value="1"/>
</dbReference>
<dbReference type="Pfam" id="PF00072">
    <property type="entry name" value="Response_reg"/>
    <property type="match status" value="1"/>
</dbReference>
<dbReference type="SUPFAM" id="SSF55785">
    <property type="entry name" value="PYP-like sensor domain (PAS domain)"/>
    <property type="match status" value="1"/>
</dbReference>
<dbReference type="InterPro" id="IPR000014">
    <property type="entry name" value="PAS"/>
</dbReference>
<dbReference type="SUPFAM" id="SSF52172">
    <property type="entry name" value="CheY-like"/>
    <property type="match status" value="1"/>
</dbReference>
<dbReference type="SUPFAM" id="SSF47384">
    <property type="entry name" value="Homodimeric domain of signal transducing histidine kinase"/>
    <property type="match status" value="1"/>
</dbReference>
<dbReference type="InterPro" id="IPR003661">
    <property type="entry name" value="HisK_dim/P_dom"/>
</dbReference>
<evidence type="ECO:0000256" key="6">
    <source>
        <dbReference type="ARBA" id="ARBA00022679"/>
    </source>
</evidence>
<accession>A0A1M4VV65</accession>
<evidence type="ECO:0000313" key="19">
    <source>
        <dbReference type="Proteomes" id="UP000184517"/>
    </source>
</evidence>
<dbReference type="Gene3D" id="6.10.340.10">
    <property type="match status" value="1"/>
</dbReference>
<evidence type="ECO:0000256" key="4">
    <source>
        <dbReference type="ARBA" id="ARBA00022475"/>
    </source>
</evidence>
<evidence type="ECO:0000259" key="15">
    <source>
        <dbReference type="PROSITE" id="PS50112"/>
    </source>
</evidence>
<evidence type="ECO:0000259" key="14">
    <source>
        <dbReference type="PROSITE" id="PS50110"/>
    </source>
</evidence>
<feature type="modified residue" description="4-aspartylphosphate" evidence="11">
    <location>
        <position position="887"/>
    </location>
</feature>
<dbReference type="SMART" id="SM00091">
    <property type="entry name" value="PAS"/>
    <property type="match status" value="1"/>
</dbReference>
<protein>
    <recommendedName>
        <fullName evidence="3">histidine kinase</fullName>
        <ecNumber evidence="3">2.7.13.3</ecNumber>
    </recommendedName>
</protein>
<evidence type="ECO:0000259" key="17">
    <source>
        <dbReference type="PROSITE" id="PS50885"/>
    </source>
</evidence>
<dbReference type="SMART" id="SM01049">
    <property type="entry name" value="Cache_2"/>
    <property type="match status" value="2"/>
</dbReference>
<dbReference type="CDD" id="cd06225">
    <property type="entry name" value="HAMP"/>
    <property type="match status" value="1"/>
</dbReference>
<dbReference type="InterPro" id="IPR000700">
    <property type="entry name" value="PAS-assoc_C"/>
</dbReference>
<dbReference type="InterPro" id="IPR003660">
    <property type="entry name" value="HAMP_dom"/>
</dbReference>
<dbReference type="SMART" id="SM00304">
    <property type="entry name" value="HAMP"/>
    <property type="match status" value="1"/>
</dbReference>
<dbReference type="Pfam" id="PF02518">
    <property type="entry name" value="HATPase_c"/>
    <property type="match status" value="1"/>
</dbReference>
<dbReference type="GO" id="GO:0000155">
    <property type="term" value="F:phosphorelay sensor kinase activity"/>
    <property type="evidence" value="ECO:0007669"/>
    <property type="project" value="InterPro"/>
</dbReference>
<dbReference type="PROSITE" id="PS50110">
    <property type="entry name" value="RESPONSE_REGULATORY"/>
    <property type="match status" value="1"/>
</dbReference>
<dbReference type="InterPro" id="IPR003594">
    <property type="entry name" value="HATPase_dom"/>
</dbReference>
<feature type="transmembrane region" description="Helical" evidence="12">
    <location>
        <begin position="342"/>
        <end position="361"/>
    </location>
</feature>
<dbReference type="PROSITE" id="PS50885">
    <property type="entry name" value="HAMP"/>
    <property type="match status" value="1"/>
</dbReference>
<dbReference type="NCBIfam" id="TIGR00229">
    <property type="entry name" value="sensory_box"/>
    <property type="match status" value="1"/>
</dbReference>
<feature type="domain" description="HAMP" evidence="17">
    <location>
        <begin position="362"/>
        <end position="414"/>
    </location>
</feature>
<dbReference type="RefSeq" id="WP_072838381.1">
    <property type="nucleotide sequence ID" value="NZ_FQVF01000003.1"/>
</dbReference>
<comment type="subcellular location">
    <subcellularLocation>
        <location evidence="2">Cell membrane</location>
        <topology evidence="2">Multi-pass membrane protein</topology>
    </subcellularLocation>
</comment>
<dbReference type="GO" id="GO:0005886">
    <property type="term" value="C:plasma membrane"/>
    <property type="evidence" value="ECO:0007669"/>
    <property type="project" value="UniProtKB-SubCell"/>
</dbReference>
<dbReference type="CDD" id="cd00130">
    <property type="entry name" value="PAS"/>
    <property type="match status" value="1"/>
</dbReference>
<feature type="domain" description="PAS" evidence="15">
    <location>
        <begin position="451"/>
        <end position="521"/>
    </location>
</feature>
<dbReference type="InterPro" id="IPR036097">
    <property type="entry name" value="HisK_dim/P_sf"/>
</dbReference>
<evidence type="ECO:0000256" key="1">
    <source>
        <dbReference type="ARBA" id="ARBA00000085"/>
    </source>
</evidence>
<keyword evidence="19" id="KW-1185">Reference proteome</keyword>
<dbReference type="InterPro" id="IPR011006">
    <property type="entry name" value="CheY-like_superfamily"/>
</dbReference>
<evidence type="ECO:0000256" key="7">
    <source>
        <dbReference type="ARBA" id="ARBA00022692"/>
    </source>
</evidence>
<evidence type="ECO:0000256" key="8">
    <source>
        <dbReference type="ARBA" id="ARBA00022777"/>
    </source>
</evidence>
<dbReference type="InterPro" id="IPR004010">
    <property type="entry name" value="Double_Cache_2"/>
</dbReference>
<proteinExistence type="predicted"/>
<dbReference type="Proteomes" id="UP000184517">
    <property type="component" value="Unassembled WGS sequence"/>
</dbReference>
<evidence type="ECO:0000313" key="18">
    <source>
        <dbReference type="EMBL" id="SHE72849.1"/>
    </source>
</evidence>
<dbReference type="EMBL" id="FQVF01000003">
    <property type="protein sequence ID" value="SHE72849.1"/>
    <property type="molecule type" value="Genomic_DNA"/>
</dbReference>
<dbReference type="CDD" id="cd18774">
    <property type="entry name" value="PDC2_HK_sensor"/>
    <property type="match status" value="1"/>
</dbReference>
<gene>
    <name evidence="18" type="ORF">SAMN02745753_00755</name>
</gene>
<dbReference type="SUPFAM" id="SSF55874">
    <property type="entry name" value="ATPase domain of HSP90 chaperone/DNA topoisomerase II/histidine kinase"/>
    <property type="match status" value="1"/>
</dbReference>
<dbReference type="SMART" id="SM00387">
    <property type="entry name" value="HATPase_c"/>
    <property type="match status" value="1"/>
</dbReference>
<dbReference type="Gene3D" id="3.30.450.20">
    <property type="entry name" value="PAS domain"/>
    <property type="match status" value="3"/>
</dbReference>
<dbReference type="Gene3D" id="1.10.287.130">
    <property type="match status" value="1"/>
</dbReference>